<evidence type="ECO:0000313" key="1">
    <source>
        <dbReference type="EMBL" id="MFM9329438.1"/>
    </source>
</evidence>
<organism evidence="1 2">
    <name type="scientific">Paenibacillus mesotrionivorans</name>
    <dbReference type="NCBI Taxonomy" id="3160968"/>
    <lineage>
        <taxon>Bacteria</taxon>
        <taxon>Bacillati</taxon>
        <taxon>Bacillota</taxon>
        <taxon>Bacilli</taxon>
        <taxon>Bacillales</taxon>
        <taxon>Paenibacillaceae</taxon>
        <taxon>Paenibacillus</taxon>
    </lineage>
</organism>
<proteinExistence type="predicted"/>
<gene>
    <name evidence="1" type="ORF">ACI1P1_14185</name>
</gene>
<dbReference type="EMBL" id="JBJURJ010000008">
    <property type="protein sequence ID" value="MFM9329438.1"/>
    <property type="molecule type" value="Genomic_DNA"/>
</dbReference>
<reference evidence="1" key="1">
    <citation type="submission" date="2024-12" db="EMBL/GenBank/DDBJ databases">
        <authorList>
            <person name="Wu N."/>
        </authorList>
    </citation>
    <scope>NUCLEOTIDE SEQUENCE</scope>
    <source>
        <strain evidence="1">P15</strain>
    </source>
</reference>
<comment type="caution">
    <text evidence="1">The sequence shown here is derived from an EMBL/GenBank/DDBJ whole genome shotgun (WGS) entry which is preliminary data.</text>
</comment>
<protein>
    <submittedName>
        <fullName evidence="1">Zf-HC2 domain-containing protein</fullName>
    </submittedName>
</protein>
<accession>A0ACC7NXL3</accession>
<evidence type="ECO:0000313" key="2">
    <source>
        <dbReference type="Proteomes" id="UP001631969"/>
    </source>
</evidence>
<sequence length="243" mass="26768">MSKLSCEIVQDLLPLYHDEVCSPETRASIEAHLADCEHCKAALQKLRQNSSLPFEVFRENKQESAALVSFKGYWKRSKAASFAKGLLVATAICTVIITGYYGLFRWNSTEVPSSVIKITDVSLMKDGRIAYHVKLTDGYRVNQISGRMGDDGILYMTPKRPVIKSKADAERGLANGYTAINLEQFNANRSSSAPKVKAIYYGAKKDNPILLWEQGMELPPSSAAVEAQLQVGTRELPPGPPGK</sequence>
<dbReference type="Proteomes" id="UP001631969">
    <property type="component" value="Unassembled WGS sequence"/>
</dbReference>
<name>A0ACC7NXL3_9BACL</name>
<keyword evidence="2" id="KW-1185">Reference proteome</keyword>